<accession>A0AAC8PUM1</accession>
<name>A0AAC8PUM1_9GAMM</name>
<sequence length="122" mass="12980">MITLTTVGISLQTPFDDELAVMLANSWLKSHNLPDFDAVPDDVLMAGALVAQAISDGEMYQGRQEGLVVSKSSKAGDVSVSKTYADGVDGRAISQKEQMALVLIAPYLKKSHGLAVVPVGRY</sequence>
<dbReference type="EMBL" id="CP011376">
    <property type="protein sequence ID" value="AKG07054.1"/>
    <property type="molecule type" value="Genomic_DNA"/>
</dbReference>
<gene>
    <name evidence="1" type="ORF">AAX06_01385</name>
</gene>
<evidence type="ECO:0000313" key="1">
    <source>
        <dbReference type="EMBL" id="AKG07054.1"/>
    </source>
</evidence>
<evidence type="ECO:0000313" key="2">
    <source>
        <dbReference type="Proteomes" id="UP000077465"/>
    </source>
</evidence>
<dbReference type="Proteomes" id="UP000077465">
    <property type="component" value="Chromosome"/>
</dbReference>
<protein>
    <submittedName>
        <fullName evidence="1">Uncharacterized protein</fullName>
    </submittedName>
</protein>
<organism evidence="1 2">
    <name type="scientific">Moraxella bovoculi</name>
    <dbReference type="NCBI Taxonomy" id="386891"/>
    <lineage>
        <taxon>Bacteria</taxon>
        <taxon>Pseudomonadati</taxon>
        <taxon>Pseudomonadota</taxon>
        <taxon>Gammaproteobacteria</taxon>
        <taxon>Moraxellales</taxon>
        <taxon>Moraxellaceae</taxon>
        <taxon>Moraxella</taxon>
    </lineage>
</organism>
<proteinExistence type="predicted"/>
<dbReference type="RefSeq" id="WP_046699112.1">
    <property type="nucleotide sequence ID" value="NZ_CP011376.1"/>
</dbReference>
<reference evidence="1 2" key="1">
    <citation type="submission" date="2015-05" db="EMBL/GenBank/DDBJ databases">
        <authorList>
            <person name="Dickey A."/>
            <person name="Clawson M."/>
            <person name="Bono J."/>
            <person name="Loy J.D."/>
        </authorList>
    </citation>
    <scope>NUCLEOTIDE SEQUENCE [LARGE SCALE GENOMIC DNA]</scope>
    <source>
        <strain evidence="1 2">22581</strain>
    </source>
</reference>
<dbReference type="AlphaFoldDB" id="A0AAC8PUM1"/>